<dbReference type="KEGG" id="xyk:GT347_19500"/>
<sequence length="562" mass="60629">MRFATRGRMAAAASDREVPTGPGSPWQEILGGPTLTSCSTPEAAATDAGVDPVRDYFQGKHAMKGGLGKAGVSAVKWSAISTVARFALQLVSQIILARLLGPDNYGIFGIGMMVLLLSNFLSNFGFAWNLLHRPTVTDEDIRFAFTWQVMIGLVSMSVVFLAAPWIADYFRDPRVLPVIRWLSLVCFLAASSATANILLQRALNFRAVGIIQILSYAVAYLGFGIPMALLGAGYYSLVAACVVQAAVQLVANYWAYRHTTRPLFSYAGSSAAFSAGGTVFLTNIVNWWLSNMDRIIIGRLLNAHSVGLYSVAYNLATMPNTLLLGALQSSFMSAAAQMSGERERLQRAFLQILATIWILGLPVFAIMATLSFDLVAVLYGPRWAETGWLLSILLLGMPAFASWGVSTPILWNTNRKNYEFLMQLPVVLLGSAALYLWTPLGVRAVGCIVTILFFLRMMLVTGAALKALDLKFSVLAGPLARGLALTALGVSAALVGPLCFGRHGAHLASLVLGGCLATMVFVAAVLYLPHLIGDTAAQMLVRFSPKLGFFWQARRRPLASAE</sequence>
<evidence type="ECO:0000256" key="4">
    <source>
        <dbReference type="ARBA" id="ARBA00022692"/>
    </source>
</evidence>
<dbReference type="InterPro" id="IPR050833">
    <property type="entry name" value="Poly_Biosynth_Transport"/>
</dbReference>
<evidence type="ECO:0000256" key="8">
    <source>
        <dbReference type="SAM" id="Phobius"/>
    </source>
</evidence>
<evidence type="ECO:0000256" key="3">
    <source>
        <dbReference type="ARBA" id="ARBA00022475"/>
    </source>
</evidence>
<proteinExistence type="inferred from homology"/>
<keyword evidence="10" id="KW-1185">Reference proteome</keyword>
<evidence type="ECO:0000256" key="5">
    <source>
        <dbReference type="ARBA" id="ARBA00022989"/>
    </source>
</evidence>
<feature type="transmembrane region" description="Helical" evidence="8">
    <location>
        <begin position="263"/>
        <end position="288"/>
    </location>
</feature>
<evidence type="ECO:0000256" key="2">
    <source>
        <dbReference type="ARBA" id="ARBA00007430"/>
    </source>
</evidence>
<dbReference type="RefSeq" id="WP_160553782.1">
    <property type="nucleotide sequence ID" value="NZ_CP047650.1"/>
</dbReference>
<feature type="transmembrane region" description="Helical" evidence="8">
    <location>
        <begin position="235"/>
        <end position="256"/>
    </location>
</feature>
<protein>
    <submittedName>
        <fullName evidence="9">Oligosaccharide flippase family protein</fullName>
    </submittedName>
</protein>
<comment type="subcellular location">
    <subcellularLocation>
        <location evidence="1">Cell membrane</location>
        <topology evidence="1">Multi-pass membrane protein</topology>
    </subcellularLocation>
</comment>
<gene>
    <name evidence="9" type="ORF">GT347_19500</name>
</gene>
<comment type="similarity">
    <text evidence="2">Belongs to the polysaccharide synthase family.</text>
</comment>
<dbReference type="GO" id="GO:0005886">
    <property type="term" value="C:plasma membrane"/>
    <property type="evidence" value="ECO:0007669"/>
    <property type="project" value="UniProtKB-SubCell"/>
</dbReference>
<feature type="transmembrane region" description="Helical" evidence="8">
    <location>
        <begin position="308"/>
        <end position="327"/>
    </location>
</feature>
<feature type="transmembrane region" description="Helical" evidence="8">
    <location>
        <begin position="388"/>
        <end position="411"/>
    </location>
</feature>
<feature type="transmembrane region" description="Helical" evidence="8">
    <location>
        <begin position="83"/>
        <end position="101"/>
    </location>
</feature>
<feature type="region of interest" description="Disordered" evidence="7">
    <location>
        <begin position="1"/>
        <end position="32"/>
    </location>
</feature>
<feature type="transmembrane region" description="Helical" evidence="8">
    <location>
        <begin position="178"/>
        <end position="199"/>
    </location>
</feature>
<feature type="transmembrane region" description="Helical" evidence="8">
    <location>
        <begin position="211"/>
        <end position="229"/>
    </location>
</feature>
<dbReference type="PANTHER" id="PTHR30250:SF10">
    <property type="entry name" value="LIPOPOLYSACCHARIDE BIOSYNTHESIS PROTEIN WZXC"/>
    <property type="match status" value="1"/>
</dbReference>
<dbReference type="PANTHER" id="PTHR30250">
    <property type="entry name" value="PST FAMILY PREDICTED COLANIC ACID TRANSPORTER"/>
    <property type="match status" value="1"/>
</dbReference>
<feature type="transmembrane region" description="Helical" evidence="8">
    <location>
        <begin position="348"/>
        <end position="368"/>
    </location>
</feature>
<evidence type="ECO:0000313" key="9">
    <source>
        <dbReference type="EMBL" id="QHI99971.1"/>
    </source>
</evidence>
<evidence type="ECO:0000256" key="7">
    <source>
        <dbReference type="SAM" id="MobiDB-lite"/>
    </source>
</evidence>
<evidence type="ECO:0000256" key="1">
    <source>
        <dbReference type="ARBA" id="ARBA00004651"/>
    </source>
</evidence>
<keyword evidence="4 8" id="KW-0812">Transmembrane</keyword>
<feature type="transmembrane region" description="Helical" evidence="8">
    <location>
        <begin position="143"/>
        <end position="166"/>
    </location>
</feature>
<organism evidence="9 10">
    <name type="scientific">Xylophilus rhododendri</name>
    <dbReference type="NCBI Taxonomy" id="2697032"/>
    <lineage>
        <taxon>Bacteria</taxon>
        <taxon>Pseudomonadati</taxon>
        <taxon>Pseudomonadota</taxon>
        <taxon>Betaproteobacteria</taxon>
        <taxon>Burkholderiales</taxon>
        <taxon>Xylophilus</taxon>
    </lineage>
</organism>
<dbReference type="EMBL" id="CP047650">
    <property type="protein sequence ID" value="QHI99971.1"/>
    <property type="molecule type" value="Genomic_DNA"/>
</dbReference>
<keyword evidence="6 8" id="KW-0472">Membrane</keyword>
<name>A0A857JA13_9BURK</name>
<feature type="transmembrane region" description="Helical" evidence="8">
    <location>
        <begin position="443"/>
        <end position="465"/>
    </location>
</feature>
<feature type="transmembrane region" description="Helical" evidence="8">
    <location>
        <begin position="418"/>
        <end position="437"/>
    </location>
</feature>
<dbReference type="CDD" id="cd13127">
    <property type="entry name" value="MATE_tuaB_like"/>
    <property type="match status" value="1"/>
</dbReference>
<dbReference type="Pfam" id="PF13440">
    <property type="entry name" value="Polysacc_synt_3"/>
    <property type="match status" value="1"/>
</dbReference>
<feature type="transmembrane region" description="Helical" evidence="8">
    <location>
        <begin position="507"/>
        <end position="528"/>
    </location>
</feature>
<dbReference type="Proteomes" id="UP000464787">
    <property type="component" value="Chromosome"/>
</dbReference>
<accession>A0A857JA13</accession>
<reference evidence="9 10" key="1">
    <citation type="submission" date="2020-01" db="EMBL/GenBank/DDBJ databases">
        <title>Genome sequencing of strain KACC 21265.</title>
        <authorList>
            <person name="Heo J."/>
            <person name="Kim S.-J."/>
            <person name="Kim J.-S."/>
            <person name="Hong S.-B."/>
            <person name="Kwon S.-W."/>
        </authorList>
    </citation>
    <scope>NUCLEOTIDE SEQUENCE [LARGE SCALE GENOMIC DNA]</scope>
    <source>
        <strain evidence="9 10">KACC 21265</strain>
    </source>
</reference>
<feature type="transmembrane region" description="Helical" evidence="8">
    <location>
        <begin position="472"/>
        <end position="495"/>
    </location>
</feature>
<feature type="transmembrane region" description="Helical" evidence="8">
    <location>
        <begin position="107"/>
        <end position="131"/>
    </location>
</feature>
<evidence type="ECO:0000256" key="6">
    <source>
        <dbReference type="ARBA" id="ARBA00023136"/>
    </source>
</evidence>
<evidence type="ECO:0000313" key="10">
    <source>
        <dbReference type="Proteomes" id="UP000464787"/>
    </source>
</evidence>
<dbReference type="AlphaFoldDB" id="A0A857JA13"/>
<keyword evidence="3" id="KW-1003">Cell membrane</keyword>
<keyword evidence="5 8" id="KW-1133">Transmembrane helix</keyword>